<dbReference type="Proteomes" id="UP000428328">
    <property type="component" value="Chromosome"/>
</dbReference>
<evidence type="ECO:0000313" key="5">
    <source>
        <dbReference type="Proteomes" id="UP000428328"/>
    </source>
</evidence>
<reference evidence="4 5" key="1">
    <citation type="submission" date="2019-11" db="EMBL/GenBank/DDBJ databases">
        <authorList>
            <person name="Zheng R.K."/>
            <person name="Sun C.M."/>
        </authorList>
    </citation>
    <scope>NUCLEOTIDE SEQUENCE [LARGE SCALE GENOMIC DNA]</scope>
    <source>
        <strain evidence="4 5">SRB007</strain>
    </source>
</reference>
<dbReference type="PROSITE" id="PS50005">
    <property type="entry name" value="TPR"/>
    <property type="match status" value="1"/>
</dbReference>
<dbReference type="Gene3D" id="3.40.50.300">
    <property type="entry name" value="P-loop containing nucleotide triphosphate hydrolases"/>
    <property type="match status" value="1"/>
</dbReference>
<keyword evidence="5" id="KW-1185">Reference proteome</keyword>
<accession>A0A6I6J9J2</accession>
<keyword evidence="2 3" id="KW-0802">TPR repeat</keyword>
<protein>
    <submittedName>
        <fullName evidence="4">Tetratricopeptide repeat protein</fullName>
    </submittedName>
</protein>
<dbReference type="EMBL" id="CP046400">
    <property type="protein sequence ID" value="QGY39295.1"/>
    <property type="molecule type" value="Genomic_DNA"/>
</dbReference>
<dbReference type="InterPro" id="IPR019734">
    <property type="entry name" value="TPR_rpt"/>
</dbReference>
<dbReference type="GO" id="GO:0016020">
    <property type="term" value="C:membrane"/>
    <property type="evidence" value="ECO:0007669"/>
    <property type="project" value="InterPro"/>
</dbReference>
<dbReference type="Pfam" id="PF14559">
    <property type="entry name" value="TPR_19"/>
    <property type="match status" value="1"/>
</dbReference>
<dbReference type="AlphaFoldDB" id="A0A6I6J9J2"/>
<name>A0A6I6J9J2_9BACT</name>
<dbReference type="InterPro" id="IPR027417">
    <property type="entry name" value="P-loop_NTPase"/>
</dbReference>
<dbReference type="KEGG" id="psel:GM415_03890"/>
<dbReference type="InterPro" id="IPR005331">
    <property type="entry name" value="Sulfotransferase"/>
</dbReference>
<evidence type="ECO:0000256" key="3">
    <source>
        <dbReference type="PROSITE-ProRule" id="PRU00339"/>
    </source>
</evidence>
<proteinExistence type="predicted"/>
<evidence type="ECO:0000313" key="4">
    <source>
        <dbReference type="EMBL" id="QGY39295.1"/>
    </source>
</evidence>
<dbReference type="PANTHER" id="PTHR44227">
    <property type="match status" value="1"/>
</dbReference>
<dbReference type="Pfam" id="PF13432">
    <property type="entry name" value="TPR_16"/>
    <property type="match status" value="2"/>
</dbReference>
<dbReference type="Pfam" id="PF03567">
    <property type="entry name" value="Sulfotransfer_2"/>
    <property type="match status" value="1"/>
</dbReference>
<dbReference type="InterPro" id="IPR011990">
    <property type="entry name" value="TPR-like_helical_dom_sf"/>
</dbReference>
<gene>
    <name evidence="4" type="ORF">GM415_03890</name>
</gene>
<dbReference type="RefSeq" id="WP_158946520.1">
    <property type="nucleotide sequence ID" value="NZ_CP046400.1"/>
</dbReference>
<dbReference type="GO" id="GO:0008146">
    <property type="term" value="F:sulfotransferase activity"/>
    <property type="evidence" value="ECO:0007669"/>
    <property type="project" value="InterPro"/>
</dbReference>
<dbReference type="SMART" id="SM00028">
    <property type="entry name" value="TPR"/>
    <property type="match status" value="7"/>
</dbReference>
<evidence type="ECO:0000256" key="1">
    <source>
        <dbReference type="ARBA" id="ARBA00022737"/>
    </source>
</evidence>
<organism evidence="4 5">
    <name type="scientific">Pseudodesulfovibrio cashew</name>
    <dbReference type="NCBI Taxonomy" id="2678688"/>
    <lineage>
        <taxon>Bacteria</taxon>
        <taxon>Pseudomonadati</taxon>
        <taxon>Thermodesulfobacteriota</taxon>
        <taxon>Desulfovibrionia</taxon>
        <taxon>Desulfovibrionales</taxon>
        <taxon>Desulfovibrionaceae</taxon>
    </lineage>
</organism>
<dbReference type="SUPFAM" id="SSF48452">
    <property type="entry name" value="TPR-like"/>
    <property type="match status" value="1"/>
</dbReference>
<evidence type="ECO:0000256" key="2">
    <source>
        <dbReference type="ARBA" id="ARBA00022803"/>
    </source>
</evidence>
<dbReference type="Gene3D" id="1.25.40.10">
    <property type="entry name" value="Tetratricopeptide repeat domain"/>
    <property type="match status" value="2"/>
</dbReference>
<keyword evidence="1" id="KW-0677">Repeat</keyword>
<sequence>MNNVILPLHLSGAALSRYHNILYIVLPKCGNTSMKRMMVELEGDADFAGFDIDSIDVHTHKNKTVIQNDFRKNIEHLRAFSEKLFVFTVVRNPYVRVLSGYLDKIRNSPDPRATWFGQKYSAKNRQLSFVEFLHLLKQSDLNTIDWHLRPAHLVAQTGLVRYDYIGKLEEVDRVAEAINAARHCDIRQAPYCSRRIHSSSKRLFGYYDSEAVELVDEIFASDFVYFNYPKGDFENLAGGHIDIDRVNAPAKDAMLGFRPRKRFEENMDAFLLMEQSLQHRLSGDLPAALRENEQAIALVSDNPYFFAFLGDLLDGAGNHAEAADALTKAIALAPLDSRLHLQLGVIHAHLDDARSATRAVLAAIATKDYHHEFYSALFNVLISIFDLQGTEEVLQQAIGHDPDNPHFHLLRSRIHDHFGQSETAIELAREAMGVVNYHPGLHMHLATMHAARNEFTKAAEVLKEAISHNPQSSAIRLRLGRLYLQQGETGSALHMAREAIATKDFYIGFYQHLTALLNDCCTLEEFEDELRQAIALNEGNAHFLLQLSHVHRRQNKIDEAVLAVREAIRNDSLYPGFYYHLTNLLLDSGDPEGARESAQKALTLVPDDPGVFHALLGKTYSALGDTKAAAEERGKSLEKVKRPANFDEYFASLFRGLPAKGTSSATG</sequence>
<feature type="repeat" description="TPR" evidence="3">
    <location>
        <begin position="439"/>
        <end position="472"/>
    </location>
</feature>
<dbReference type="InterPro" id="IPR052346">
    <property type="entry name" value="O-mannosyl-transferase_TMTC"/>
</dbReference>
<dbReference type="PANTHER" id="PTHR44227:SF3">
    <property type="entry name" value="PROTEIN O-MANNOSYL-TRANSFERASE TMTC4"/>
    <property type="match status" value="1"/>
</dbReference>